<dbReference type="GeneID" id="61114605"/>
<organism evidence="1 2">
    <name type="scientific">Leptospira weilii str. 2006001853</name>
    <dbReference type="NCBI Taxonomy" id="1001589"/>
    <lineage>
        <taxon>Bacteria</taxon>
        <taxon>Pseudomonadati</taxon>
        <taxon>Spirochaetota</taxon>
        <taxon>Spirochaetia</taxon>
        <taxon>Leptospirales</taxon>
        <taxon>Leptospiraceae</taxon>
        <taxon>Leptospira</taxon>
    </lineage>
</organism>
<dbReference type="EMBL" id="AFLV02000009">
    <property type="protein sequence ID" value="EKR66036.1"/>
    <property type="molecule type" value="Genomic_DNA"/>
</dbReference>
<reference evidence="1 2" key="1">
    <citation type="submission" date="2012-10" db="EMBL/GenBank/DDBJ databases">
        <authorList>
            <person name="Harkins D.M."/>
            <person name="Durkin A.S."/>
            <person name="Brinkac L.M."/>
            <person name="Haft D.H."/>
            <person name="Selengut J.D."/>
            <person name="Sanka R."/>
            <person name="DePew J."/>
            <person name="Purushe J."/>
            <person name="Whelen A.C."/>
            <person name="Vinetz J.M."/>
            <person name="Sutton G.G."/>
            <person name="Nierman W.C."/>
            <person name="Fouts D.E."/>
        </authorList>
    </citation>
    <scope>NUCLEOTIDE SEQUENCE [LARGE SCALE GENOMIC DNA]</scope>
    <source>
        <strain evidence="1 2">2006001853</strain>
    </source>
</reference>
<evidence type="ECO:0000313" key="2">
    <source>
        <dbReference type="Proteomes" id="UP000001338"/>
    </source>
</evidence>
<protein>
    <submittedName>
        <fullName evidence="1">Uncharacterized protein</fullName>
    </submittedName>
</protein>
<name>A0A828Z6I9_9LEPT</name>
<evidence type="ECO:0000313" key="1">
    <source>
        <dbReference type="EMBL" id="EKR66036.1"/>
    </source>
</evidence>
<accession>A0A828Z6I9</accession>
<dbReference type="AlphaFoldDB" id="A0A828Z6I9"/>
<gene>
    <name evidence="1" type="ORF">LEP1GSC036_0696</name>
</gene>
<dbReference type="Proteomes" id="UP000001338">
    <property type="component" value="Unassembled WGS sequence"/>
</dbReference>
<comment type="caution">
    <text evidence="1">The sequence shown here is derived from an EMBL/GenBank/DDBJ whole genome shotgun (WGS) entry which is preliminary data.</text>
</comment>
<dbReference type="RefSeq" id="WP_004494924.1">
    <property type="nucleotide sequence ID" value="NZ_AFLV02000009.1"/>
</dbReference>
<sequence>MGRCLGRSAGPIVSQRICRNSDRFIFGSKFVGKVMPSLDSIEKEGRIIF</sequence>
<proteinExistence type="predicted"/>